<dbReference type="Pfam" id="PF04237">
    <property type="entry name" value="YjbR"/>
    <property type="match status" value="1"/>
</dbReference>
<proteinExistence type="predicted"/>
<name>A0A839H100_9BACT</name>
<dbReference type="RefSeq" id="WP_182514411.1">
    <property type="nucleotide sequence ID" value="NZ_JACJIQ010000024.1"/>
</dbReference>
<evidence type="ECO:0000313" key="2">
    <source>
        <dbReference type="Proteomes" id="UP000563094"/>
    </source>
</evidence>
<accession>A0A839H100</accession>
<dbReference type="Proteomes" id="UP000563094">
    <property type="component" value="Unassembled WGS sequence"/>
</dbReference>
<reference evidence="1 2" key="1">
    <citation type="submission" date="2020-08" db="EMBL/GenBank/DDBJ databases">
        <title>Genomic Encyclopedia of Type Strains, Phase IV (KMG-IV): sequencing the most valuable type-strain genomes for metagenomic binning, comparative biology and taxonomic classification.</title>
        <authorList>
            <person name="Goeker M."/>
        </authorList>
    </citation>
    <scope>NUCLEOTIDE SEQUENCE [LARGE SCALE GENOMIC DNA]</scope>
    <source>
        <strain evidence="1 2">DSM 29854</strain>
    </source>
</reference>
<dbReference type="InterPro" id="IPR058532">
    <property type="entry name" value="YjbR/MT2646/Rv2570-like"/>
</dbReference>
<comment type="caution">
    <text evidence="1">The sequence shown here is derived from an EMBL/GenBank/DDBJ whole genome shotgun (WGS) entry which is preliminary data.</text>
</comment>
<evidence type="ECO:0000313" key="1">
    <source>
        <dbReference type="EMBL" id="MBA9079581.1"/>
    </source>
</evidence>
<keyword evidence="1" id="KW-0238">DNA-binding</keyword>
<dbReference type="SUPFAM" id="SSF142906">
    <property type="entry name" value="YjbR-like"/>
    <property type="match status" value="1"/>
</dbReference>
<dbReference type="PANTHER" id="PTHR35145">
    <property type="entry name" value="CYTOPLASMIC PROTEIN-RELATED"/>
    <property type="match status" value="1"/>
</dbReference>
<organism evidence="1 2">
    <name type="scientific">Rufibacter quisquiliarum</name>
    <dbReference type="NCBI Taxonomy" id="1549639"/>
    <lineage>
        <taxon>Bacteria</taxon>
        <taxon>Pseudomonadati</taxon>
        <taxon>Bacteroidota</taxon>
        <taxon>Cytophagia</taxon>
        <taxon>Cytophagales</taxon>
        <taxon>Hymenobacteraceae</taxon>
        <taxon>Rufibacter</taxon>
    </lineage>
</organism>
<dbReference type="PANTHER" id="PTHR35145:SF1">
    <property type="entry name" value="CYTOPLASMIC PROTEIN"/>
    <property type="match status" value="1"/>
</dbReference>
<keyword evidence="2" id="KW-1185">Reference proteome</keyword>
<dbReference type="InterPro" id="IPR038056">
    <property type="entry name" value="YjbR-like_sf"/>
</dbReference>
<dbReference type="Gene3D" id="3.90.1150.30">
    <property type="match status" value="1"/>
</dbReference>
<dbReference type="EMBL" id="JACJIQ010000024">
    <property type="protein sequence ID" value="MBA9079581.1"/>
    <property type="molecule type" value="Genomic_DNA"/>
</dbReference>
<protein>
    <submittedName>
        <fullName evidence="1">Putative DNA-binding protein (MmcQ/YjbR family)</fullName>
    </submittedName>
</protein>
<dbReference type="AlphaFoldDB" id="A0A839H100"/>
<gene>
    <name evidence="1" type="ORF">FHS90_004319</name>
</gene>
<dbReference type="InterPro" id="IPR007351">
    <property type="entry name" value="YjbR"/>
</dbReference>
<sequence length="114" mass="12845">MHLEALRAYCLSFPKATEDIKWDHDLCFSVGGKMFCVASLEPPLSFSFKTTPDQFHELTAMRGITPAPYLARYQWVLVQEGHTLTPQQQEELILTSYALVKGKLSKKDRVAAGV</sequence>
<dbReference type="GO" id="GO:0003677">
    <property type="term" value="F:DNA binding"/>
    <property type="evidence" value="ECO:0007669"/>
    <property type="project" value="UniProtKB-KW"/>
</dbReference>